<dbReference type="InterPro" id="IPR011989">
    <property type="entry name" value="ARM-like"/>
</dbReference>
<protein>
    <submittedName>
        <fullName evidence="1">Uncharacterized protein</fullName>
    </submittedName>
</protein>
<dbReference type="VEuPathDB" id="TrichDB:TRFO_29193"/>
<gene>
    <name evidence="1" type="ORF">TRFO_29193</name>
</gene>
<name>A0A1J4JY57_9EUKA</name>
<organism evidence="1 2">
    <name type="scientific">Tritrichomonas foetus</name>
    <dbReference type="NCBI Taxonomy" id="1144522"/>
    <lineage>
        <taxon>Eukaryota</taxon>
        <taxon>Metamonada</taxon>
        <taxon>Parabasalia</taxon>
        <taxon>Tritrichomonadida</taxon>
        <taxon>Tritrichomonadidae</taxon>
        <taxon>Tritrichomonas</taxon>
    </lineage>
</organism>
<dbReference type="InterPro" id="IPR016024">
    <property type="entry name" value="ARM-type_fold"/>
</dbReference>
<accession>A0A1J4JY57</accession>
<comment type="caution">
    <text evidence="1">The sequence shown here is derived from an EMBL/GenBank/DDBJ whole genome shotgun (WGS) entry which is preliminary data.</text>
</comment>
<dbReference type="Proteomes" id="UP000179807">
    <property type="component" value="Unassembled WGS sequence"/>
</dbReference>
<evidence type="ECO:0000313" key="2">
    <source>
        <dbReference type="Proteomes" id="UP000179807"/>
    </source>
</evidence>
<dbReference type="SUPFAM" id="SSF48371">
    <property type="entry name" value="ARM repeat"/>
    <property type="match status" value="1"/>
</dbReference>
<dbReference type="GeneID" id="94841337"/>
<dbReference type="EMBL" id="MLAK01000828">
    <property type="protein sequence ID" value="OHT03392.1"/>
    <property type="molecule type" value="Genomic_DNA"/>
</dbReference>
<proteinExistence type="predicted"/>
<evidence type="ECO:0000313" key="1">
    <source>
        <dbReference type="EMBL" id="OHT03392.1"/>
    </source>
</evidence>
<dbReference type="AlphaFoldDB" id="A0A1J4JY57"/>
<dbReference type="RefSeq" id="XP_068356528.1">
    <property type="nucleotide sequence ID" value="XM_068506633.1"/>
</dbReference>
<reference evidence="1" key="1">
    <citation type="submission" date="2016-10" db="EMBL/GenBank/DDBJ databases">
        <authorList>
            <person name="Benchimol M."/>
            <person name="Almeida L.G."/>
            <person name="Vasconcelos A.T."/>
            <person name="Perreira-Neves A."/>
            <person name="Rosa I.A."/>
            <person name="Tasca T."/>
            <person name="Bogo M.R."/>
            <person name="de Souza W."/>
        </authorList>
    </citation>
    <scope>NUCLEOTIDE SEQUENCE [LARGE SCALE GENOMIC DNA]</scope>
    <source>
        <strain evidence="1">K</strain>
    </source>
</reference>
<sequence>MEEIYLDHSNKFFIDEAIKYNLEKRKSSFQFQPNHSDTFFFENEQEFYLAITSFNTSVATKNIDLYGNTISQLFQLFSQIEAIPKSLVVFIQDTEFLPNIIECLDTLSDDSLKSLLILIQFMTALSNDLIESFHRNNILSRIMDIFLQEDRNIPEHIFFNIFGNCCSLNKTIAECFADPLFIKIFNSMNNSDIESQQAAIFCFHSLTSFYYPPYQMIKPLLLSMKLFIAKVDIEKPDIHFTIFQMIKSIKNLSTNEEFCHFFIVTATPTLIFSLFRAIPYSYYLCCLKIIINSFKVASAEEIMTYVPFIDFDILFHCLNSKNDKLIFHVFELFLCLIESSETNMQFLISRNIFALAASILEDANYYSKKAIIDFLSFILVNDISNSYSNEMIIEPIIETFAEIAEYGDNESNEFVGAVTKLYTLTFDFPELNQMLEPYVIDEIIDDGI</sequence>
<keyword evidence="2" id="KW-1185">Reference proteome</keyword>
<dbReference type="Gene3D" id="1.25.10.10">
    <property type="entry name" value="Leucine-rich Repeat Variant"/>
    <property type="match status" value="1"/>
</dbReference>